<feature type="transmembrane region" description="Helical" evidence="1">
    <location>
        <begin position="12"/>
        <end position="32"/>
    </location>
</feature>
<dbReference type="AlphaFoldDB" id="A1BIP7"/>
<keyword evidence="1" id="KW-0472">Membrane</keyword>
<accession>A1BIP7</accession>
<keyword evidence="1" id="KW-1133">Transmembrane helix</keyword>
<dbReference type="eggNOG" id="COG1262">
    <property type="taxonomic scope" value="Bacteria"/>
</dbReference>
<organism evidence="2 3">
    <name type="scientific">Chlorobium phaeobacteroides (strain DSM 266 / SMG 266 / 2430)</name>
    <dbReference type="NCBI Taxonomy" id="290317"/>
    <lineage>
        <taxon>Bacteria</taxon>
        <taxon>Pseudomonadati</taxon>
        <taxon>Chlorobiota</taxon>
        <taxon>Chlorobiia</taxon>
        <taxon>Chlorobiales</taxon>
        <taxon>Chlorobiaceae</taxon>
        <taxon>Chlorobium/Pelodictyon group</taxon>
        <taxon>Chlorobium</taxon>
    </lineage>
</organism>
<name>A1BIP7_CHLPD</name>
<evidence type="ECO:0000313" key="2">
    <source>
        <dbReference type="EMBL" id="ABL66274.1"/>
    </source>
</evidence>
<proteinExistence type="predicted"/>
<dbReference type="STRING" id="290317.Cpha266_2282"/>
<gene>
    <name evidence="2" type="ordered locus">Cpha266_2282</name>
</gene>
<dbReference type="HOGENOM" id="CLU_114553_0_0_10"/>
<dbReference type="EMBL" id="CP000492">
    <property type="protein sequence ID" value="ABL66274.1"/>
    <property type="molecule type" value="Genomic_DNA"/>
</dbReference>
<evidence type="ECO:0000256" key="1">
    <source>
        <dbReference type="SAM" id="Phobius"/>
    </source>
</evidence>
<dbReference type="Proteomes" id="UP000008701">
    <property type="component" value="Chromosome"/>
</dbReference>
<evidence type="ECO:0000313" key="3">
    <source>
        <dbReference type="Proteomes" id="UP000008701"/>
    </source>
</evidence>
<reference evidence="2 3" key="1">
    <citation type="submission" date="2006-12" db="EMBL/GenBank/DDBJ databases">
        <title>Complete sequence of Chlorobium phaeobacteroides DSM 266.</title>
        <authorList>
            <consortium name="US DOE Joint Genome Institute"/>
            <person name="Copeland A."/>
            <person name="Lucas S."/>
            <person name="Lapidus A."/>
            <person name="Barry K."/>
            <person name="Detter J.C."/>
            <person name="Glavina del Rio T."/>
            <person name="Hammon N."/>
            <person name="Israni S."/>
            <person name="Pitluck S."/>
            <person name="Goltsman E."/>
            <person name="Schmutz J."/>
            <person name="Larimer F."/>
            <person name="Land M."/>
            <person name="Hauser L."/>
            <person name="Mikhailova N."/>
            <person name="Li T."/>
            <person name="Overmann J."/>
            <person name="Bryant D.A."/>
            <person name="Richardson P."/>
        </authorList>
    </citation>
    <scope>NUCLEOTIDE SEQUENCE [LARGE SCALE GENOMIC DNA]</scope>
    <source>
        <strain evidence="2 3">DSM 266</strain>
    </source>
</reference>
<dbReference type="KEGG" id="cph:Cpha266_2282"/>
<keyword evidence="3" id="KW-1185">Reference proteome</keyword>
<dbReference type="OrthoDB" id="9765957at2"/>
<keyword evidence="1" id="KW-0812">Transmembrane</keyword>
<sequence precursor="true">MKNAKEGASKIWIAVLVIGLIIAAVSALSFMATKVEKGDRYGGGIVFYILQPGDAGYEAWKQHGLISALNDQSSGTEWSNIKDVPVFRTQTAIGTGRQNTEFITAQAGHISSAAKICADYVHEGHSDWYLPSRDELNILCKSNVLDCGNYEDAHWSSSEATPNDAWAQLEGSAPHYQMKQIGIKVRAIRSF</sequence>
<dbReference type="RefSeq" id="WP_011746065.1">
    <property type="nucleotide sequence ID" value="NC_008639.1"/>
</dbReference>
<protein>
    <submittedName>
        <fullName evidence="2">Legionella vir region protein</fullName>
    </submittedName>
</protein>